<comment type="caution">
    <text evidence="2">The sequence shown here is derived from an EMBL/GenBank/DDBJ whole genome shotgun (WGS) entry which is preliminary data.</text>
</comment>
<evidence type="ECO:0000313" key="2">
    <source>
        <dbReference type="EMBL" id="MEE4424098.1"/>
    </source>
</evidence>
<dbReference type="RefSeq" id="WP_330823637.1">
    <property type="nucleotide sequence ID" value="NZ_JAZBJP010000033.1"/>
</dbReference>
<organism evidence="2 3">
    <name type="scientific">Streptomyces bugieae</name>
    <dbReference type="NCBI Taxonomy" id="3098223"/>
    <lineage>
        <taxon>Bacteria</taxon>
        <taxon>Bacillati</taxon>
        <taxon>Actinomycetota</taxon>
        <taxon>Actinomycetes</taxon>
        <taxon>Kitasatosporales</taxon>
        <taxon>Streptomycetaceae</taxon>
        <taxon>Streptomyces</taxon>
    </lineage>
</organism>
<gene>
    <name evidence="2" type="ORF">V2J85_33010</name>
</gene>
<accession>A0ABU7NYY2</accession>
<keyword evidence="3" id="KW-1185">Reference proteome</keyword>
<proteinExistence type="predicted"/>
<name>A0ABU7NYY2_9ACTN</name>
<evidence type="ECO:0000313" key="3">
    <source>
        <dbReference type="Proteomes" id="UP001307760"/>
    </source>
</evidence>
<dbReference type="EMBL" id="JAZBJP010000033">
    <property type="protein sequence ID" value="MEE4424098.1"/>
    <property type="molecule type" value="Genomic_DNA"/>
</dbReference>
<feature type="region of interest" description="Disordered" evidence="1">
    <location>
        <begin position="1"/>
        <end position="21"/>
    </location>
</feature>
<dbReference type="NCBIfam" id="NF041709">
    <property type="entry name" value="RiPP_phane_YxD"/>
    <property type="match status" value="1"/>
</dbReference>
<dbReference type="Proteomes" id="UP001307760">
    <property type="component" value="Unassembled WGS sequence"/>
</dbReference>
<protein>
    <submittedName>
        <fullName evidence="2">YxD-tail cyclophane-containing RiPP peptide</fullName>
    </submittedName>
</protein>
<evidence type="ECO:0000256" key="1">
    <source>
        <dbReference type="SAM" id="MobiDB-lite"/>
    </source>
</evidence>
<reference evidence="2 3" key="1">
    <citation type="submission" date="2023-12" db="EMBL/GenBank/DDBJ databases">
        <title>30 novel species of actinomycetes from the DSMZ collection.</title>
        <authorList>
            <person name="Nouioui I."/>
        </authorList>
    </citation>
    <scope>NUCLEOTIDE SEQUENCE [LARGE SCALE GENOMIC DNA]</scope>
    <source>
        <strain evidence="2 3">DSM 41528</strain>
    </source>
</reference>
<sequence>MANTPRTEPAAAAPAGPSVEPLPDFAAVDVGALSELTSHPVLREVAGLLLRNWLTEDEAVAYYDDGPSHVGLRRSPRND</sequence>